<dbReference type="GeneID" id="93364934"/>
<proteinExistence type="predicted"/>
<sequence>MTTTNSPSSPSSESLSRFSMKGVWAFLIVLFSMPLGHALMILSEKFAGDAYVFHAALVMGFIGVALLLWGFIARNATQQTILGFLGGVLFWTGWVEFAFVYYARRYGIEPLLDPVTKEVITKPEYLIMPSSISFWAMMMLGYTLNSRTGCNLFNWIQRHFLPKEKVRTFRAPVHNVAVTTFMEFNAVIWTCYLLLLFVYDEAFIGDRHPIAYIIAFGSLVWAMYLFSRLIRIKNIGAAIRYAIPTVIILWNTVEILGRWNLFKEIWVHPLEYALEMTLILVSFFVFIAILYFSDKRHMKQKADKNTQKTDETKS</sequence>
<feature type="transmembrane region" description="Helical" evidence="1">
    <location>
        <begin position="81"/>
        <end position="103"/>
    </location>
</feature>
<feature type="transmembrane region" description="Helical" evidence="1">
    <location>
        <begin position="21"/>
        <end position="39"/>
    </location>
</feature>
<keyword evidence="3" id="KW-1185">Reference proteome</keyword>
<feature type="transmembrane region" description="Helical" evidence="1">
    <location>
        <begin position="238"/>
        <end position="260"/>
    </location>
</feature>
<evidence type="ECO:0000313" key="3">
    <source>
        <dbReference type="Proteomes" id="UP000004295"/>
    </source>
</evidence>
<dbReference type="RefSeq" id="WP_004332487.1">
    <property type="nucleotide sequence ID" value="NZ_ACNN01000007.1"/>
</dbReference>
<dbReference type="Proteomes" id="UP000004295">
    <property type="component" value="Unassembled WGS sequence"/>
</dbReference>
<evidence type="ECO:0000256" key="1">
    <source>
        <dbReference type="SAM" id="Phobius"/>
    </source>
</evidence>
<reference evidence="2 3" key="1">
    <citation type="submission" date="2009-04" db="EMBL/GenBank/DDBJ databases">
        <authorList>
            <person name="Sebastian Y."/>
            <person name="Madupu R."/>
            <person name="Durkin A.S."/>
            <person name="Torralba M."/>
            <person name="Methe B."/>
            <person name="Sutton G.G."/>
            <person name="Strausberg R.L."/>
            <person name="Nelson K.E."/>
        </authorList>
    </citation>
    <scope>NUCLEOTIDE SEQUENCE [LARGE SCALE GENOMIC DNA]</scope>
    <source>
        <strain evidence="3">ATCC 35406 / BCRC 14492 / JCM 8526 / NCTC 13058 / HG 370</strain>
    </source>
</reference>
<organism evidence="2 3">
    <name type="scientific">Porphyromonas endodontalis (strain ATCC 35406 / DSM 24491 / JCM 8526 / CCUG 16442 / BCRC 14492 / NCTC 13058 / HG 370)</name>
    <name type="common">Bacteroides endodontalis</name>
    <dbReference type="NCBI Taxonomy" id="553175"/>
    <lineage>
        <taxon>Bacteria</taxon>
        <taxon>Pseudomonadati</taxon>
        <taxon>Bacteroidota</taxon>
        <taxon>Bacteroidia</taxon>
        <taxon>Bacteroidales</taxon>
        <taxon>Porphyromonadaceae</taxon>
        <taxon>Porphyromonas</taxon>
    </lineage>
</organism>
<name>C3J8U0_POREA</name>
<comment type="caution">
    <text evidence="2">The sequence shown here is derived from an EMBL/GenBank/DDBJ whole genome shotgun (WGS) entry which is preliminary data.</text>
</comment>
<keyword evidence="1" id="KW-0472">Membrane</keyword>
<feature type="transmembrane region" description="Helical" evidence="1">
    <location>
        <begin position="272"/>
        <end position="292"/>
    </location>
</feature>
<keyword evidence="1" id="KW-0812">Transmembrane</keyword>
<feature type="transmembrane region" description="Helical" evidence="1">
    <location>
        <begin position="132"/>
        <end position="156"/>
    </location>
</feature>
<accession>C3J8U0</accession>
<dbReference type="AlphaFoldDB" id="C3J8U0"/>
<keyword evidence="1" id="KW-1133">Transmembrane helix</keyword>
<dbReference type="STRING" id="553175.POREN0001_0610"/>
<protein>
    <submittedName>
        <fullName evidence="2">Uncharacterized protein</fullName>
    </submittedName>
</protein>
<dbReference type="eggNOG" id="ENOG502ZB22">
    <property type="taxonomic scope" value="Bacteria"/>
</dbReference>
<dbReference type="EMBL" id="ACNN01000007">
    <property type="protein sequence ID" value="EEN83420.1"/>
    <property type="molecule type" value="Genomic_DNA"/>
</dbReference>
<feature type="transmembrane region" description="Helical" evidence="1">
    <location>
        <begin position="51"/>
        <end position="69"/>
    </location>
</feature>
<feature type="transmembrane region" description="Helical" evidence="1">
    <location>
        <begin position="176"/>
        <end position="198"/>
    </location>
</feature>
<gene>
    <name evidence="2" type="ORF">POREN0001_0610</name>
</gene>
<evidence type="ECO:0000313" key="2">
    <source>
        <dbReference type="EMBL" id="EEN83420.1"/>
    </source>
</evidence>
<feature type="transmembrane region" description="Helical" evidence="1">
    <location>
        <begin position="210"/>
        <end position="226"/>
    </location>
</feature>